<dbReference type="PROSITE" id="PS51338">
    <property type="entry name" value="IMD"/>
    <property type="match status" value="1"/>
</dbReference>
<dbReference type="InterPro" id="IPR013606">
    <property type="entry name" value="I-BAR_dom"/>
</dbReference>
<evidence type="ECO:0000256" key="1">
    <source>
        <dbReference type="SAM" id="MobiDB-lite"/>
    </source>
</evidence>
<dbReference type="InterPro" id="IPR030127">
    <property type="entry name" value="MTSS1/MTSS2"/>
</dbReference>
<dbReference type="GO" id="GO:0015629">
    <property type="term" value="C:actin cytoskeleton"/>
    <property type="evidence" value="ECO:0007669"/>
    <property type="project" value="TreeGrafter"/>
</dbReference>
<protein>
    <recommendedName>
        <fullName evidence="2">IMD domain-containing protein</fullName>
    </recommendedName>
</protein>
<evidence type="ECO:0000259" key="2">
    <source>
        <dbReference type="PROSITE" id="PS51338"/>
    </source>
</evidence>
<dbReference type="Gene3D" id="1.20.1270.60">
    <property type="entry name" value="Arfaptin homology (AH) domain/BAR domain"/>
    <property type="match status" value="1"/>
</dbReference>
<feature type="compositionally biased region" description="Low complexity" evidence="1">
    <location>
        <begin position="368"/>
        <end position="384"/>
    </location>
</feature>
<accession>A0AAE1CYV8</accession>
<dbReference type="Pfam" id="PF08397">
    <property type="entry name" value="IMD"/>
    <property type="match status" value="1"/>
</dbReference>
<feature type="compositionally biased region" description="Polar residues" evidence="1">
    <location>
        <begin position="324"/>
        <end position="358"/>
    </location>
</feature>
<sequence>MESNPEKDSGVLGSLFQTVINDMRGSTPIWEDFTYKSMKLHSSLKTTVVSIGAFLEAFQKVADMATSSKGATREIGSALTRLCLRHRSIESHLKLLTSSIVDNLVSPLQEKLEDWKKSVAQLDKDHAKEYKKAKQEIKKAASDTMRLQKKVKKGGSAHGKTEMQHKLDASMLDVNSKYHQLEETEKNSLRSALIEERSRFCLFITCLKPFVDNELKLLTEMSHIQEIMHSLCLQASDPATLPESSEQVITDLKGVDGASFNFTQQHHHSPPSSPSSLGSRKSSMCSINSINSSSSGSSKSHSPSHTMHKRTVSQQLPPGAIRLTSVSSQDSGFTSQDTLFLRPNTPQSLSLYQTSASTADRDGDGDCDSTPTTPSDSTPSASSTWNNWPNLPGATSRPLDPTRPHTISSAYEKGHSRPALKPDLFEPPVEDIEMRPKTTRSQSQSHYHPQHRPSATISKLQPVLPPHCPKPTVKAVAPPMVPPTSQPIYANMEELGSGASQSDVSPDDGEPTTPTTPACNSLAQPRPDGMDVLHAAMQQMNMATASLGISDNNGSNSGGNNTSAQDGDSEDVSSSQEVTPRSSVDEPGGLLLLGIDPDPLEVGKALARPKARITTISSSPDCHTHFTTSQFHPISHLNIIKS</sequence>
<name>A0AAE1CYV8_9GAST</name>
<dbReference type="EMBL" id="JAWDGP010006193">
    <property type="protein sequence ID" value="KAK3745805.1"/>
    <property type="molecule type" value="Genomic_DNA"/>
</dbReference>
<evidence type="ECO:0000313" key="3">
    <source>
        <dbReference type="EMBL" id="KAK3745805.1"/>
    </source>
</evidence>
<dbReference type="AlphaFoldDB" id="A0AAE1CYV8"/>
<dbReference type="Proteomes" id="UP001283361">
    <property type="component" value="Unassembled WGS sequence"/>
</dbReference>
<evidence type="ECO:0000313" key="4">
    <source>
        <dbReference type="Proteomes" id="UP001283361"/>
    </source>
</evidence>
<organism evidence="3 4">
    <name type="scientific">Elysia crispata</name>
    <name type="common">lettuce slug</name>
    <dbReference type="NCBI Taxonomy" id="231223"/>
    <lineage>
        <taxon>Eukaryota</taxon>
        <taxon>Metazoa</taxon>
        <taxon>Spiralia</taxon>
        <taxon>Lophotrochozoa</taxon>
        <taxon>Mollusca</taxon>
        <taxon>Gastropoda</taxon>
        <taxon>Heterobranchia</taxon>
        <taxon>Euthyneura</taxon>
        <taxon>Panpulmonata</taxon>
        <taxon>Sacoglossa</taxon>
        <taxon>Placobranchoidea</taxon>
        <taxon>Plakobranchidae</taxon>
        <taxon>Elysia</taxon>
    </lineage>
</organism>
<gene>
    <name evidence="3" type="ORF">RRG08_030679</name>
</gene>
<dbReference type="GO" id="GO:0030031">
    <property type="term" value="P:cell projection assembly"/>
    <property type="evidence" value="ECO:0007669"/>
    <property type="project" value="TreeGrafter"/>
</dbReference>
<feature type="region of interest" description="Disordered" evidence="1">
    <location>
        <begin position="261"/>
        <end position="458"/>
    </location>
</feature>
<dbReference type="GO" id="GO:0007009">
    <property type="term" value="P:plasma membrane organization"/>
    <property type="evidence" value="ECO:0007669"/>
    <property type="project" value="InterPro"/>
</dbReference>
<feature type="region of interest" description="Disordered" evidence="1">
    <location>
        <begin position="496"/>
        <end position="528"/>
    </location>
</feature>
<dbReference type="GO" id="GO:0009898">
    <property type="term" value="C:cytoplasmic side of plasma membrane"/>
    <property type="evidence" value="ECO:0007669"/>
    <property type="project" value="TreeGrafter"/>
</dbReference>
<dbReference type="GO" id="GO:0003779">
    <property type="term" value="F:actin binding"/>
    <property type="evidence" value="ECO:0007669"/>
    <property type="project" value="InterPro"/>
</dbReference>
<feature type="compositionally biased region" description="Polar residues" evidence="1">
    <location>
        <begin position="439"/>
        <end position="458"/>
    </location>
</feature>
<feature type="region of interest" description="Disordered" evidence="1">
    <location>
        <begin position="547"/>
        <end position="589"/>
    </location>
</feature>
<feature type="domain" description="IMD" evidence="2">
    <location>
        <begin position="1"/>
        <end position="255"/>
    </location>
</feature>
<comment type="caution">
    <text evidence="3">The sequence shown here is derived from an EMBL/GenBank/DDBJ whole genome shotgun (WGS) entry which is preliminary data.</text>
</comment>
<feature type="compositionally biased region" description="Low complexity" evidence="1">
    <location>
        <begin position="274"/>
        <end position="305"/>
    </location>
</feature>
<dbReference type="InterPro" id="IPR027267">
    <property type="entry name" value="AH/BAR_dom_sf"/>
</dbReference>
<dbReference type="GO" id="GO:0005543">
    <property type="term" value="F:phospholipid binding"/>
    <property type="evidence" value="ECO:0007669"/>
    <property type="project" value="TreeGrafter"/>
</dbReference>
<proteinExistence type="predicted"/>
<keyword evidence="4" id="KW-1185">Reference proteome</keyword>
<feature type="compositionally biased region" description="Polar residues" evidence="1">
    <location>
        <begin position="572"/>
        <end position="582"/>
    </location>
</feature>
<dbReference type="SUPFAM" id="SSF103657">
    <property type="entry name" value="BAR/IMD domain-like"/>
    <property type="match status" value="1"/>
</dbReference>
<feature type="compositionally biased region" description="Low complexity" evidence="1">
    <location>
        <begin position="547"/>
        <end position="563"/>
    </location>
</feature>
<dbReference type="PANTHER" id="PTHR15708:SF4">
    <property type="entry name" value="FI21477P1-RELATED"/>
    <property type="match status" value="1"/>
</dbReference>
<dbReference type="PANTHER" id="PTHR15708">
    <property type="entry name" value="ACTIN BUNDLING/MISSING IN METASTASIS-RELATED"/>
    <property type="match status" value="1"/>
</dbReference>
<reference evidence="3" key="1">
    <citation type="journal article" date="2023" name="G3 (Bethesda)">
        <title>A reference genome for the long-term kleptoplast-retaining sea slug Elysia crispata morphotype clarki.</title>
        <authorList>
            <person name="Eastman K.E."/>
            <person name="Pendleton A.L."/>
            <person name="Shaikh M.A."/>
            <person name="Suttiyut T."/>
            <person name="Ogas R."/>
            <person name="Tomko P."/>
            <person name="Gavelis G."/>
            <person name="Widhalm J.R."/>
            <person name="Wisecaver J.H."/>
        </authorList>
    </citation>
    <scope>NUCLEOTIDE SEQUENCE</scope>
    <source>
        <strain evidence="3">ECLA1</strain>
    </source>
</reference>